<evidence type="ECO:0000256" key="1">
    <source>
        <dbReference type="SAM" id="Phobius"/>
    </source>
</evidence>
<feature type="chain" id="PRO_5037274390" evidence="2">
    <location>
        <begin position="30"/>
        <end position="369"/>
    </location>
</feature>
<evidence type="ECO:0000256" key="2">
    <source>
        <dbReference type="SAM" id="SignalP"/>
    </source>
</evidence>
<dbReference type="OrthoDB" id="8195614at2759"/>
<reference evidence="4" key="1">
    <citation type="submission" date="2017-06" db="EMBL/GenBank/DDBJ databases">
        <title>Aedes aegypti genome working group (AGWG) sequencing and assembly.</title>
        <authorList>
            <consortium name="Aedes aegypti Genome Working Group (AGWG)"/>
            <person name="Matthews B.J."/>
        </authorList>
    </citation>
    <scope>NUCLEOTIDE SEQUENCE [LARGE SCALE GENOMIC DNA]</scope>
    <source>
        <strain evidence="4">LVP_AGWG</strain>
    </source>
</reference>
<protein>
    <submittedName>
        <fullName evidence="3">Uncharacterized protein</fullName>
    </submittedName>
</protein>
<keyword evidence="1" id="KW-0812">Transmembrane</keyword>
<proteinExistence type="predicted"/>
<feature type="signal peptide" evidence="2">
    <location>
        <begin position="1"/>
        <end position="29"/>
    </location>
</feature>
<evidence type="ECO:0000313" key="4">
    <source>
        <dbReference type="Proteomes" id="UP000008820"/>
    </source>
</evidence>
<dbReference type="AlphaFoldDB" id="A0A903VHV7"/>
<organism evidence="3 4">
    <name type="scientific">Aedes aegypti</name>
    <name type="common">Yellowfever mosquito</name>
    <name type="synonym">Culex aegypti</name>
    <dbReference type="NCBI Taxonomy" id="7159"/>
    <lineage>
        <taxon>Eukaryota</taxon>
        <taxon>Metazoa</taxon>
        <taxon>Ecdysozoa</taxon>
        <taxon>Arthropoda</taxon>
        <taxon>Hexapoda</taxon>
        <taxon>Insecta</taxon>
        <taxon>Pterygota</taxon>
        <taxon>Neoptera</taxon>
        <taxon>Endopterygota</taxon>
        <taxon>Diptera</taxon>
        <taxon>Nematocera</taxon>
        <taxon>Culicoidea</taxon>
        <taxon>Culicidae</taxon>
        <taxon>Culicinae</taxon>
        <taxon>Aedini</taxon>
        <taxon>Aedes</taxon>
        <taxon>Stegomyia</taxon>
    </lineage>
</organism>
<sequence length="369" mass="39373">MGPIKFNLSVASVGGLMVCLLTLVTVGHAAIATTADDGDVSAGATVNRKVTADGGHQYEELPPLAKPTAVKEGRKATESVMEPCREACSKKHSTKESLCSQRRNCSTCQRKCILESISPSTGDSLHRLTLVLLQMIRNESLVTADVAWVNAADSRSSANHSHQQHQQQQQQCLVTWEVSGGGLMGNLLTESSTVQLSLWPETNYRVQVTCRSKHTNTMIRSAPIVLNTSTATSVGQGQSKNPVANESEAQIGLEELVPVSNPKASNGQNDIIVTCRNDSSDHPNGLREVLLLGVYVTLLVFLMILLTLISFIQPKPKPVSLDKEVSSPSSVSSSSSDTCSIASDKQVLVANDVMAAEMASVAGTEILHV</sequence>
<reference evidence="3" key="2">
    <citation type="submission" date="2022-10" db="UniProtKB">
        <authorList>
            <consortium name="EnsemblMetazoa"/>
        </authorList>
    </citation>
    <scope>IDENTIFICATION</scope>
    <source>
        <strain evidence="3">LVP_AGWG</strain>
    </source>
</reference>
<feature type="transmembrane region" description="Helical" evidence="1">
    <location>
        <begin position="289"/>
        <end position="312"/>
    </location>
</feature>
<dbReference type="EnsemblMetazoa" id="AAEL023241-RA">
    <property type="protein sequence ID" value="AAEL023241-PA"/>
    <property type="gene ID" value="AAEL023241"/>
</dbReference>
<gene>
    <name evidence="3" type="primary">110680918</name>
</gene>
<evidence type="ECO:0000313" key="3">
    <source>
        <dbReference type="EnsemblMetazoa" id="AAEL023241-PA"/>
    </source>
</evidence>
<keyword evidence="2" id="KW-0732">Signal</keyword>
<dbReference type="Proteomes" id="UP000008820">
    <property type="component" value="Unassembled WGS sequence"/>
</dbReference>
<keyword evidence="1" id="KW-1133">Transmembrane helix</keyword>
<accession>A0A903VHV7</accession>
<keyword evidence="4" id="KW-1185">Reference proteome</keyword>
<name>A0A903VHV7_AEDAE</name>
<keyword evidence="1" id="KW-0472">Membrane</keyword>